<dbReference type="Pfam" id="PF11821">
    <property type="entry name" value="ActD"/>
    <property type="match status" value="1"/>
</dbReference>
<dbReference type="Pfam" id="PF03916">
    <property type="entry name" value="NrfD"/>
    <property type="match status" value="1"/>
</dbReference>
<keyword evidence="5 7" id="KW-1133">Transmembrane helix</keyword>
<feature type="transmembrane region" description="Helical" evidence="7">
    <location>
        <begin position="24"/>
        <end position="45"/>
    </location>
</feature>
<evidence type="ECO:0000256" key="3">
    <source>
        <dbReference type="ARBA" id="ARBA00022475"/>
    </source>
</evidence>
<feature type="transmembrane region" description="Helical" evidence="7">
    <location>
        <begin position="401"/>
        <end position="425"/>
    </location>
</feature>
<keyword evidence="6 7" id="KW-0472">Membrane</keyword>
<evidence type="ECO:0000313" key="8">
    <source>
        <dbReference type="EMBL" id="EIG54247.1"/>
    </source>
</evidence>
<feature type="transmembrane region" description="Helical" evidence="7">
    <location>
        <begin position="359"/>
        <end position="381"/>
    </location>
</feature>
<feature type="transmembrane region" description="Helical" evidence="7">
    <location>
        <begin position="555"/>
        <end position="579"/>
    </location>
</feature>
<keyword evidence="3" id="KW-1003">Cell membrane</keyword>
<accession>I2Q391</accession>
<dbReference type="PANTHER" id="PTHR43044:SF2">
    <property type="entry name" value="POLYSULPHIDE REDUCTASE NRFD"/>
    <property type="match status" value="1"/>
</dbReference>
<dbReference type="AlphaFoldDB" id="I2Q391"/>
<evidence type="ECO:0000256" key="6">
    <source>
        <dbReference type="ARBA" id="ARBA00023136"/>
    </source>
</evidence>
<feature type="transmembrane region" description="Helical" evidence="7">
    <location>
        <begin position="516"/>
        <end position="543"/>
    </location>
</feature>
<evidence type="ECO:0000256" key="7">
    <source>
        <dbReference type="SAM" id="Phobius"/>
    </source>
</evidence>
<feature type="transmembrane region" description="Helical" evidence="7">
    <location>
        <begin position="334"/>
        <end position="352"/>
    </location>
</feature>
<protein>
    <submittedName>
        <fullName evidence="8">Polysulfide reductase</fullName>
    </submittedName>
</protein>
<sequence length="629" mass="70028">MNGLTLADVNRDILGATRAPRHPVYWLALAVSAGAFVGLLLALLYQVKVGLTVTGLKEPVNWGIYLVNFVFWVGIAHSGTLISAILFLTRARWRESVSRASEAMTVFAVMIAGLFPLIHLGRLWRFYYIIPYPSQRQLWPNFVSPLIWDELAVGTYFTVSTVFFLVGLIPDAAAARDWSEEHRGQGHWKTRLFTVLAVGWSGAASQWRHYERAYLFFAALATPLVISVHSIVSWDFAMGILTGWHTTIYAPFFVSGAVHSGLAMVLVLMIPMRRILHLTRLIRDEHLELVAQTMLVTTFLLAYFYVLEPLIAWYSGDIFERQFTSWRALSPMGLIYWPLFPLNILLPLTFLVKRLRRNIPWLMTVSLAVVVGMWLERAMIIPGSPAHDFMPHNWGHYFPSAVEWTIMLGSFGLFFFLFLSFAKLLPTVPIADFKALVDERRVEAASARPPAGPAKSARPVRGRLPGVLAVYDDPAALIEAASQALAAGFTTLEAFSPYRLPKLQQALGTSQSPVRVCTLIGCLVGFAGGWALALGVSLVNNLLVGGKGPYAFVPFWIPAVEGLILVGALTNLGAMLFFARLGRLRPMPWYDRRFSRDRFGLFVAAAGPDTEPVQAFLAGTKAEELHVHR</sequence>
<reference evidence="8" key="1">
    <citation type="submission" date="2011-11" db="EMBL/GenBank/DDBJ databases">
        <title>Improved High-Quality Draft sequence of Desulfovibrio sp. U5L.</title>
        <authorList>
            <consortium name="US DOE Joint Genome Institute"/>
            <person name="Lucas S."/>
            <person name="Han J."/>
            <person name="Lapidus A."/>
            <person name="Cheng J.-F."/>
            <person name="Goodwin L."/>
            <person name="Pitluck S."/>
            <person name="Peters L."/>
            <person name="Ovchinnikova G."/>
            <person name="Held B."/>
            <person name="Detter J.C."/>
            <person name="Han C."/>
            <person name="Tapia R."/>
            <person name="Land M."/>
            <person name="Hauser L."/>
            <person name="Kyrpides N."/>
            <person name="Ivanova N."/>
            <person name="Pagani I."/>
            <person name="Gabster J."/>
            <person name="Walker C."/>
            <person name="Stolyar S."/>
            <person name="Stahl D."/>
            <person name="Arkin A."/>
            <person name="Dehal P."/>
            <person name="Hazen T."/>
            <person name="Woyke T."/>
        </authorList>
    </citation>
    <scope>NUCLEOTIDE SEQUENCE [LARGE SCALE GENOMIC DNA]</scope>
    <source>
        <strain evidence="8">U5L</strain>
    </source>
</reference>
<evidence type="ECO:0000256" key="5">
    <source>
        <dbReference type="ARBA" id="ARBA00022989"/>
    </source>
</evidence>
<evidence type="ECO:0000256" key="2">
    <source>
        <dbReference type="ARBA" id="ARBA00008929"/>
    </source>
</evidence>
<dbReference type="GO" id="GO:0005886">
    <property type="term" value="C:plasma membrane"/>
    <property type="evidence" value="ECO:0007669"/>
    <property type="project" value="UniProtKB-SubCell"/>
</dbReference>
<dbReference type="eggNOG" id="COG5557">
    <property type="taxonomic scope" value="Bacteria"/>
</dbReference>
<feature type="transmembrane region" description="Helical" evidence="7">
    <location>
        <begin position="100"/>
        <end position="118"/>
    </location>
</feature>
<comment type="similarity">
    <text evidence="2">Belongs to the NrfD family.</text>
</comment>
<organism evidence="8">
    <name type="scientific">Desulfovibrio sp. U5L</name>
    <dbReference type="NCBI Taxonomy" id="596152"/>
    <lineage>
        <taxon>Bacteria</taxon>
        <taxon>Pseudomonadati</taxon>
        <taxon>Thermodesulfobacteriota</taxon>
        <taxon>Desulfovibrionia</taxon>
        <taxon>Desulfovibrionales</taxon>
        <taxon>Desulfovibrionaceae</taxon>
        <taxon>Desulfovibrio</taxon>
    </lineage>
</organism>
<dbReference type="eggNOG" id="COG2010">
    <property type="taxonomic scope" value="Bacteria"/>
</dbReference>
<dbReference type="EMBL" id="JH600068">
    <property type="protein sequence ID" value="EIG54247.1"/>
    <property type="molecule type" value="Genomic_DNA"/>
</dbReference>
<dbReference type="HOGENOM" id="CLU_021295_0_0_7"/>
<dbReference type="InterPro" id="IPR021776">
    <property type="entry name" value="ActD"/>
</dbReference>
<dbReference type="STRING" id="596152.DesU5LDRAFT_2591"/>
<feature type="transmembrane region" description="Helical" evidence="7">
    <location>
        <begin position="65"/>
        <end position="88"/>
    </location>
</feature>
<proteinExistence type="inferred from homology"/>
<comment type="subcellular location">
    <subcellularLocation>
        <location evidence="1">Cell membrane</location>
        <topology evidence="1">Multi-pass membrane protein</topology>
    </subcellularLocation>
</comment>
<feature type="transmembrane region" description="Helical" evidence="7">
    <location>
        <begin position="248"/>
        <end position="268"/>
    </location>
</feature>
<gene>
    <name evidence="8" type="ORF">DesU5LDRAFT_2591</name>
</gene>
<evidence type="ECO:0000256" key="1">
    <source>
        <dbReference type="ARBA" id="ARBA00004651"/>
    </source>
</evidence>
<dbReference type="PANTHER" id="PTHR43044">
    <property type="match status" value="1"/>
</dbReference>
<dbReference type="OrthoDB" id="9806499at2"/>
<feature type="transmembrane region" description="Helical" evidence="7">
    <location>
        <begin position="151"/>
        <end position="169"/>
    </location>
</feature>
<feature type="transmembrane region" description="Helical" evidence="7">
    <location>
        <begin position="289"/>
        <end position="314"/>
    </location>
</feature>
<feature type="transmembrane region" description="Helical" evidence="7">
    <location>
        <begin position="214"/>
        <end position="236"/>
    </location>
</feature>
<evidence type="ECO:0000256" key="4">
    <source>
        <dbReference type="ARBA" id="ARBA00022692"/>
    </source>
</evidence>
<name>I2Q391_9BACT</name>
<keyword evidence="4 7" id="KW-0812">Transmembrane</keyword>
<dbReference type="InterPro" id="IPR005614">
    <property type="entry name" value="NrfD-like"/>
</dbReference>